<dbReference type="SUPFAM" id="SSF53756">
    <property type="entry name" value="UDP-Glycosyltransferase/glycogen phosphorylase"/>
    <property type="match status" value="1"/>
</dbReference>
<reference evidence="8 9" key="1">
    <citation type="submission" date="2024-04" db="EMBL/GenBank/DDBJ databases">
        <title>genome sequences of Mucor flavus KT1a and Helicostylum pulchrum KT1b strains isolated from the surface of a dry-aged beef.</title>
        <authorList>
            <person name="Toyotome T."/>
            <person name="Hosono M."/>
            <person name="Torimaru M."/>
            <person name="Fukuda K."/>
            <person name="Mikami N."/>
        </authorList>
    </citation>
    <scope>NUCLEOTIDE SEQUENCE [LARGE SCALE GENOMIC DNA]</scope>
    <source>
        <strain evidence="8 9">KT1a</strain>
    </source>
</reference>
<keyword evidence="4" id="KW-0934">Plastid</keyword>
<name>A0ABP9ZCU2_9FUNG</name>
<dbReference type="InterPro" id="IPR013534">
    <property type="entry name" value="Starch_synth_cat_dom"/>
</dbReference>
<protein>
    <recommendedName>
        <fullName evidence="10">Alpha-1,3-glucan synthase</fullName>
    </recommendedName>
</protein>
<feature type="domain" description="Glycosyl transferase family 1" evidence="6">
    <location>
        <begin position="522"/>
        <end position="687"/>
    </location>
</feature>
<evidence type="ECO:0000256" key="1">
    <source>
        <dbReference type="ARBA" id="ARBA00004602"/>
    </source>
</evidence>
<evidence type="ECO:0000256" key="2">
    <source>
        <dbReference type="ARBA" id="ARBA00022676"/>
    </source>
</evidence>
<proteinExistence type="predicted"/>
<dbReference type="Proteomes" id="UP001473302">
    <property type="component" value="Unassembled WGS sequence"/>
</dbReference>
<keyword evidence="5" id="KW-0472">Membrane</keyword>
<keyword evidence="5" id="KW-1133">Transmembrane helix</keyword>
<comment type="subcellular location">
    <subcellularLocation>
        <location evidence="1">Plastid</location>
        <location evidence="1">Amyloplast</location>
    </subcellularLocation>
</comment>
<accession>A0ABP9ZCU2</accession>
<keyword evidence="3" id="KW-0808">Transferase</keyword>
<dbReference type="EMBL" id="BAABUK010000036">
    <property type="protein sequence ID" value="GAA5816923.1"/>
    <property type="molecule type" value="Genomic_DNA"/>
</dbReference>
<dbReference type="PANTHER" id="PTHR45825">
    <property type="entry name" value="GRANULE-BOUND STARCH SYNTHASE 1, CHLOROPLASTIC/AMYLOPLASTIC"/>
    <property type="match status" value="1"/>
</dbReference>
<feature type="transmembrane region" description="Helical" evidence="5">
    <location>
        <begin position="62"/>
        <end position="83"/>
    </location>
</feature>
<comment type="caution">
    <text evidence="8">The sequence shown here is derived from an EMBL/GenBank/DDBJ whole genome shotgun (WGS) entry which is preliminary data.</text>
</comment>
<keyword evidence="2" id="KW-0328">Glycosyltransferase</keyword>
<evidence type="ECO:0000259" key="7">
    <source>
        <dbReference type="Pfam" id="PF08323"/>
    </source>
</evidence>
<keyword evidence="4" id="KW-0035">Amyloplast</keyword>
<evidence type="ECO:0000256" key="3">
    <source>
        <dbReference type="ARBA" id="ARBA00022679"/>
    </source>
</evidence>
<dbReference type="InterPro" id="IPR001296">
    <property type="entry name" value="Glyco_trans_1"/>
</dbReference>
<organism evidence="8 9">
    <name type="scientific">Mucor flavus</name>
    <dbReference type="NCBI Taxonomy" id="439312"/>
    <lineage>
        <taxon>Eukaryota</taxon>
        <taxon>Fungi</taxon>
        <taxon>Fungi incertae sedis</taxon>
        <taxon>Mucoromycota</taxon>
        <taxon>Mucoromycotina</taxon>
        <taxon>Mucoromycetes</taxon>
        <taxon>Mucorales</taxon>
        <taxon>Mucorineae</taxon>
        <taxon>Mucoraceae</taxon>
        <taxon>Mucor</taxon>
    </lineage>
</organism>
<dbReference type="Gene3D" id="3.40.50.2000">
    <property type="entry name" value="Glycogen Phosphorylase B"/>
    <property type="match status" value="2"/>
</dbReference>
<evidence type="ECO:0000259" key="6">
    <source>
        <dbReference type="Pfam" id="PF00534"/>
    </source>
</evidence>
<evidence type="ECO:0000313" key="8">
    <source>
        <dbReference type="EMBL" id="GAA5816923.1"/>
    </source>
</evidence>
<keyword evidence="9" id="KW-1185">Reference proteome</keyword>
<evidence type="ECO:0008006" key="10">
    <source>
        <dbReference type="Google" id="ProtNLM"/>
    </source>
</evidence>
<dbReference type="Pfam" id="PF08323">
    <property type="entry name" value="Glyco_transf_5"/>
    <property type="match status" value="1"/>
</dbReference>
<keyword evidence="5" id="KW-0812">Transmembrane</keyword>
<evidence type="ECO:0000256" key="4">
    <source>
        <dbReference type="ARBA" id="ARBA00023234"/>
    </source>
</evidence>
<gene>
    <name evidence="8" type="ORF">MFLAVUS_010458</name>
</gene>
<dbReference type="PANTHER" id="PTHR45825:SF11">
    <property type="entry name" value="ALPHA AMYLASE DOMAIN-CONTAINING PROTEIN"/>
    <property type="match status" value="1"/>
</dbReference>
<dbReference type="Pfam" id="PF00534">
    <property type="entry name" value="Glycos_transf_1"/>
    <property type="match status" value="1"/>
</dbReference>
<evidence type="ECO:0000313" key="9">
    <source>
        <dbReference type="Proteomes" id="UP001473302"/>
    </source>
</evidence>
<feature type="domain" description="Starch synthase catalytic" evidence="7">
    <location>
        <begin position="124"/>
        <end position="416"/>
    </location>
</feature>
<sequence length="743" mass="84268">MTRNAFESVSITTSAPLRTSTDLLSPNNTIRQRGLLDISPSKTSAPNLPFQFGSSTRKHWRWWNYLFLLIGLLACIEFILFLVSSTLLTNASEPITFTLRNYPKLPYQPLDTTTSINLPSDSTVYHVTKEFGPATMGGMGMILTAITQAQLQTGKITPYVVLPFYSFLKKQEQYVIKKTVDLVITIRNDRGELEPVEFKVSELKYDFNPIDDFELLTEEEKIEITSSAAKSKTVKIYLIGPAKSGPLKKAFRANTITEIYSSPKGLPQEWKDQYFVKAVASFLTWKVAGKHEQSLFAPLDVSQPRVDIVHLHGATNAYVAKYLTEYEKQMGPTPPTIVYTLHDYLDELQYTNALGNVQKFLNAPRVGHTIEQDIQDILKPYTFGKDRTFMSPMAIDLADMVTFVSASMAKDMIEGRLDFYLKEVVMDNLLRKAKAGKFYGISNGLDFTSTSSINPFTEAKLIERELDYPTYAKLMIKTKLETGLIGNDWTLSTEKLDFVTESKKKAKQYLVEQGLLLASDIDRPLVLFVGRFQYNKGLETFEDAARLFKSHGMKFAIIGQPNNYPLKWVRKLASNYAEDIVLMTQISEQRDWLIYFRAAADFVYVPSITESFGLVAVEGLMFGSSVISTGTGGMAEFLIDRQVDDDTLPVKIDGSYIQSDYRFNAYLFDPSAPDQLSNAIERAAKDYQHIKQDIILHEEYILRIMMSAYALGWDRGNDQGPVYDYLRVYQKAIQEKRESSSFK</sequence>
<evidence type="ECO:0000256" key="5">
    <source>
        <dbReference type="SAM" id="Phobius"/>
    </source>
</evidence>